<dbReference type="HOGENOM" id="CLU_655356_0_0_6"/>
<protein>
    <submittedName>
        <fullName evidence="2">Uncharacterized protein</fullName>
    </submittedName>
</protein>
<feature type="transmembrane region" description="Helical" evidence="1">
    <location>
        <begin position="107"/>
        <end position="129"/>
    </location>
</feature>
<feature type="transmembrane region" description="Helical" evidence="1">
    <location>
        <begin position="40"/>
        <end position="61"/>
    </location>
</feature>
<dbReference type="KEGG" id="spl:Spea_4046"/>
<organism evidence="2 3">
    <name type="scientific">Shewanella pealeana (strain ATCC 700345 / ANG-SQ1)</name>
    <dbReference type="NCBI Taxonomy" id="398579"/>
    <lineage>
        <taxon>Bacteria</taxon>
        <taxon>Pseudomonadati</taxon>
        <taxon>Pseudomonadota</taxon>
        <taxon>Gammaproteobacteria</taxon>
        <taxon>Alteromonadales</taxon>
        <taxon>Shewanellaceae</taxon>
        <taxon>Shewanella</taxon>
    </lineage>
</organism>
<evidence type="ECO:0000313" key="2">
    <source>
        <dbReference type="EMBL" id="ABV89356.1"/>
    </source>
</evidence>
<keyword evidence="3" id="KW-1185">Reference proteome</keyword>
<keyword evidence="1" id="KW-1133">Transmembrane helix</keyword>
<evidence type="ECO:0000313" key="3">
    <source>
        <dbReference type="Proteomes" id="UP000002608"/>
    </source>
</evidence>
<keyword evidence="1" id="KW-0472">Membrane</keyword>
<feature type="transmembrane region" description="Helical" evidence="1">
    <location>
        <begin position="241"/>
        <end position="265"/>
    </location>
</feature>
<keyword evidence="1" id="KW-0812">Transmembrane</keyword>
<dbReference type="Proteomes" id="UP000002608">
    <property type="component" value="Chromosome"/>
</dbReference>
<name>A8H9W9_SHEPA</name>
<reference evidence="2 3" key="1">
    <citation type="submission" date="2007-10" db="EMBL/GenBank/DDBJ databases">
        <title>Complete sequence of Shewanella pealeana ATCC 700345.</title>
        <authorList>
            <consortium name="US DOE Joint Genome Institute"/>
            <person name="Copeland A."/>
            <person name="Lucas S."/>
            <person name="Lapidus A."/>
            <person name="Barry K."/>
            <person name="Glavina del Rio T."/>
            <person name="Dalin E."/>
            <person name="Tice H."/>
            <person name="Pitluck S."/>
            <person name="Chertkov O."/>
            <person name="Brettin T."/>
            <person name="Bruce D."/>
            <person name="Detter J.C."/>
            <person name="Han C."/>
            <person name="Schmutz J."/>
            <person name="Larimer F."/>
            <person name="Land M."/>
            <person name="Hauser L."/>
            <person name="Kyrpides N."/>
            <person name="Kim E."/>
            <person name="Zhao J.-S.Z."/>
            <person name="Manno D."/>
            <person name="Hawari J."/>
            <person name="Richardson P."/>
        </authorList>
    </citation>
    <scope>NUCLEOTIDE SEQUENCE [LARGE SCALE GENOMIC DNA]</scope>
    <source>
        <strain evidence="3">ATCC 700345 / ANG-SQ1</strain>
    </source>
</reference>
<gene>
    <name evidence="2" type="ordered locus">Spea_4046</name>
</gene>
<dbReference type="AlphaFoldDB" id="A8H9W9"/>
<dbReference type="OrthoDB" id="5907655at2"/>
<sequence length="419" mass="47148">MNITASIQDAVLTPFTRSIYQKASLVIGLGLLICSCFYDAQAFSIVLTGLVTVYVIVSFAFKPKLRQHIYLKGDSLRVLKSARMSGFDKWVFGFSIVIAAVSNTYALANITMVMVGIVAYQICLFSSVYRRLHRRDELVLPLTEKYLLLKNKQSNCLLLQRFDIYLLKQPIEEVQQAAEVLTSQSEVVEQAIEFVGSISLEEEPFEGDDAEAIIAQLNQHLSITIGNTVTKKSWRASVKPFLFAMAGLYTYVFLLPDLFKAIFPVGRYRNKFGDVIYRTESMSDLGVIFMMVIMFIMLALPCFAYLFSFYSDVKSRSFKAVCTTKDAIWLLTPAISGHESREILRAEMAHISWADVQAGAEDVGPPRLSIDGDIKLIGNDNQLISLNGWAWSGRFILNHLVKLGLPVRLVRQDNQLKVE</sequence>
<dbReference type="RefSeq" id="WP_012157236.1">
    <property type="nucleotide sequence ID" value="NC_009901.1"/>
</dbReference>
<feature type="transmembrane region" description="Helical" evidence="1">
    <location>
        <begin position="285"/>
        <end position="307"/>
    </location>
</feature>
<proteinExistence type="predicted"/>
<accession>A8H9W9</accession>
<dbReference type="EMBL" id="CP000851">
    <property type="protein sequence ID" value="ABV89356.1"/>
    <property type="molecule type" value="Genomic_DNA"/>
</dbReference>
<evidence type="ECO:0000256" key="1">
    <source>
        <dbReference type="SAM" id="Phobius"/>
    </source>
</evidence>